<reference evidence="7" key="1">
    <citation type="journal article" date="2019" name="Int. J. Syst. Evol. Microbiol.">
        <title>The Global Catalogue of Microorganisms (GCM) 10K type strain sequencing project: providing services to taxonomists for standard genome sequencing and annotation.</title>
        <authorList>
            <consortium name="The Broad Institute Genomics Platform"/>
            <consortium name="The Broad Institute Genome Sequencing Center for Infectious Disease"/>
            <person name="Wu L."/>
            <person name="Ma J."/>
        </authorList>
    </citation>
    <scope>NUCLEOTIDE SEQUENCE [LARGE SCALE GENOMIC DNA]</scope>
    <source>
        <strain evidence="7">CCM 7640</strain>
    </source>
</reference>
<dbReference type="Proteomes" id="UP000629365">
    <property type="component" value="Unassembled WGS sequence"/>
</dbReference>
<sequence>MPPQQGGEGEARDSGAGDEDAQAIVSLGFDLRLQAGLDDHHVLLLCCAWTSWSKHYALWTGWSSMIMGMTMHSDSAEADPTRLSPERRAALADATVAEFERSGYEGASLNRIIRAAGMSKSSFYHFVGSKDELFDAVVRMLIADVRAQWTPPAPSEFGARAFWRRVDALLEEIARLSATPAMQHLGRIFYLPGASASGDPASSDVSGGARRELLDAVHAWVEAVIRVGREAEQVRDDLPLELQVEVTFAVLRAIDEWVLAAEAADAGERAAVAASAPALVLRRLLAP</sequence>
<dbReference type="EMBL" id="BMCM01000001">
    <property type="protein sequence ID" value="GGD67581.1"/>
    <property type="molecule type" value="Genomic_DNA"/>
</dbReference>
<keyword evidence="2 4" id="KW-0238">DNA-binding</keyword>
<dbReference type="InterPro" id="IPR009057">
    <property type="entry name" value="Homeodomain-like_sf"/>
</dbReference>
<organism evidence="6 7">
    <name type="scientific">Microbacterium murale</name>
    <dbReference type="NCBI Taxonomy" id="1081040"/>
    <lineage>
        <taxon>Bacteria</taxon>
        <taxon>Bacillati</taxon>
        <taxon>Actinomycetota</taxon>
        <taxon>Actinomycetes</taxon>
        <taxon>Micrococcales</taxon>
        <taxon>Microbacteriaceae</taxon>
        <taxon>Microbacterium</taxon>
    </lineage>
</organism>
<evidence type="ECO:0000313" key="6">
    <source>
        <dbReference type="EMBL" id="GGD67581.1"/>
    </source>
</evidence>
<evidence type="ECO:0000256" key="4">
    <source>
        <dbReference type="PROSITE-ProRule" id="PRU00335"/>
    </source>
</evidence>
<evidence type="ECO:0000256" key="1">
    <source>
        <dbReference type="ARBA" id="ARBA00023015"/>
    </source>
</evidence>
<evidence type="ECO:0000313" key="7">
    <source>
        <dbReference type="Proteomes" id="UP000629365"/>
    </source>
</evidence>
<dbReference type="Pfam" id="PF00440">
    <property type="entry name" value="TetR_N"/>
    <property type="match status" value="1"/>
</dbReference>
<dbReference type="PANTHER" id="PTHR30055">
    <property type="entry name" value="HTH-TYPE TRANSCRIPTIONAL REGULATOR RUTR"/>
    <property type="match status" value="1"/>
</dbReference>
<proteinExistence type="predicted"/>
<keyword evidence="1" id="KW-0805">Transcription regulation</keyword>
<dbReference type="InterPro" id="IPR050109">
    <property type="entry name" value="HTH-type_TetR-like_transc_reg"/>
</dbReference>
<comment type="caution">
    <text evidence="6">The sequence shown here is derived from an EMBL/GenBank/DDBJ whole genome shotgun (WGS) entry which is preliminary data.</text>
</comment>
<feature type="domain" description="HTH tetR-type" evidence="5">
    <location>
        <begin position="85"/>
        <end position="145"/>
    </location>
</feature>
<dbReference type="PANTHER" id="PTHR30055:SF234">
    <property type="entry name" value="HTH-TYPE TRANSCRIPTIONAL REGULATOR BETI"/>
    <property type="match status" value="1"/>
</dbReference>
<keyword evidence="3" id="KW-0804">Transcription</keyword>
<feature type="DNA-binding region" description="H-T-H motif" evidence="4">
    <location>
        <begin position="108"/>
        <end position="127"/>
    </location>
</feature>
<protein>
    <recommendedName>
        <fullName evidence="5">HTH tetR-type domain-containing protein</fullName>
    </recommendedName>
</protein>
<dbReference type="InterPro" id="IPR001647">
    <property type="entry name" value="HTH_TetR"/>
</dbReference>
<name>A0ABQ1RHY7_9MICO</name>
<accession>A0ABQ1RHY7</accession>
<gene>
    <name evidence="6" type="ORF">GCM10007269_08350</name>
</gene>
<dbReference type="Gene3D" id="1.10.357.10">
    <property type="entry name" value="Tetracycline Repressor, domain 2"/>
    <property type="match status" value="1"/>
</dbReference>
<dbReference type="PROSITE" id="PS50977">
    <property type="entry name" value="HTH_TETR_2"/>
    <property type="match status" value="1"/>
</dbReference>
<evidence type="ECO:0000256" key="2">
    <source>
        <dbReference type="ARBA" id="ARBA00023125"/>
    </source>
</evidence>
<dbReference type="SUPFAM" id="SSF46689">
    <property type="entry name" value="Homeodomain-like"/>
    <property type="match status" value="1"/>
</dbReference>
<evidence type="ECO:0000259" key="5">
    <source>
        <dbReference type="PROSITE" id="PS50977"/>
    </source>
</evidence>
<keyword evidence="7" id="KW-1185">Reference proteome</keyword>
<evidence type="ECO:0000256" key="3">
    <source>
        <dbReference type="ARBA" id="ARBA00023163"/>
    </source>
</evidence>